<dbReference type="KEGG" id="liu:OU989_21415"/>
<dbReference type="GO" id="GO:0005524">
    <property type="term" value="F:ATP binding"/>
    <property type="evidence" value="ECO:0007669"/>
    <property type="project" value="UniProtKB-KW"/>
</dbReference>
<dbReference type="NCBIfam" id="NF047394">
    <property type="entry name" value="AcylCoAsynMbcS"/>
    <property type="match status" value="1"/>
</dbReference>
<dbReference type="GO" id="GO:0016405">
    <property type="term" value="F:CoA-ligase activity"/>
    <property type="evidence" value="ECO:0007669"/>
    <property type="project" value="UniProtKB-ARBA"/>
</dbReference>
<dbReference type="AlphaFoldDB" id="A0AAJ5UV32"/>
<reference evidence="7" key="1">
    <citation type="submission" date="2022-11" db="EMBL/GenBank/DDBJ databases">
        <title>Lysinibacillus irui.</title>
        <authorList>
            <person name="Akintayo S.O."/>
        </authorList>
    </citation>
    <scope>NUCLEOTIDE SEQUENCE</scope>
    <source>
        <strain evidence="7">IRB4-01</strain>
    </source>
</reference>
<dbReference type="InterPro" id="IPR045851">
    <property type="entry name" value="AMP-bd_C_sf"/>
</dbReference>
<name>A0AAJ5UV32_9BACI</name>
<dbReference type="GO" id="GO:0006633">
    <property type="term" value="P:fatty acid biosynthetic process"/>
    <property type="evidence" value="ECO:0007669"/>
    <property type="project" value="TreeGrafter"/>
</dbReference>
<dbReference type="Gene3D" id="3.30.300.30">
    <property type="match status" value="1"/>
</dbReference>
<comment type="similarity">
    <text evidence="1">Belongs to the ATP-dependent AMP-binding enzyme family.</text>
</comment>
<dbReference type="PANTHER" id="PTHR43605">
    <property type="entry name" value="ACYL-COENZYME A SYNTHETASE"/>
    <property type="match status" value="1"/>
</dbReference>
<evidence type="ECO:0000313" key="8">
    <source>
        <dbReference type="Proteomes" id="UP001219585"/>
    </source>
</evidence>
<evidence type="ECO:0000256" key="2">
    <source>
        <dbReference type="ARBA" id="ARBA00022598"/>
    </source>
</evidence>
<dbReference type="SUPFAM" id="SSF56801">
    <property type="entry name" value="Acetyl-CoA synthetase-like"/>
    <property type="match status" value="1"/>
</dbReference>
<evidence type="ECO:0000256" key="3">
    <source>
        <dbReference type="ARBA" id="ARBA00022741"/>
    </source>
</evidence>
<dbReference type="Gene3D" id="3.40.50.12780">
    <property type="entry name" value="N-terminal domain of ligase-like"/>
    <property type="match status" value="1"/>
</dbReference>
<dbReference type="GO" id="GO:0004321">
    <property type="term" value="F:fatty-acyl-CoA synthase activity"/>
    <property type="evidence" value="ECO:0007669"/>
    <property type="project" value="TreeGrafter"/>
</dbReference>
<dbReference type="CDD" id="cd05972">
    <property type="entry name" value="MACS_like"/>
    <property type="match status" value="1"/>
</dbReference>
<evidence type="ECO:0000313" key="7">
    <source>
        <dbReference type="EMBL" id="WDV06747.1"/>
    </source>
</evidence>
<protein>
    <submittedName>
        <fullName evidence="7">Acyl--CoA ligase</fullName>
    </submittedName>
</protein>
<dbReference type="InterPro" id="IPR042099">
    <property type="entry name" value="ANL_N_sf"/>
</dbReference>
<dbReference type="GO" id="GO:0006637">
    <property type="term" value="P:acyl-CoA metabolic process"/>
    <property type="evidence" value="ECO:0007669"/>
    <property type="project" value="TreeGrafter"/>
</dbReference>
<sequence>MVSNDLIAPEFYNITEELEKFSQDSDRQAIRWLNTQQERRTVSYVELVQKMNQYANAFTKIGLQKGDRVLVIIPRLPEAYFVFLGCLKAGIVPISCSEMLRASDLEYRMEHSSASAVIAYEAFTGEVDQIASTVDALNNKLVIGSAKEEWTSLDELASTQPTTFTAVATKRDDMAFLSYTSGTTGKPKGVVHSHGWGYAHIRTAASKWLCVREGDLVWATAAPGWQKWIWSPFLSTIMLGATAFVYHGGFDAKTYLQLMQEEKINVLCCTPTEYRIMAKIDNLQDYNLSSLRSAVSAGEPLNRPVIETFMKHFGLKVRDGYGQTENTLLIGTLENTELRPGSMGVPTPGNIVRIIDNEGNEAPVGEVGDIAVHKSSPALFKEYYKEPERTQAAFRGDWYITGDQAKCDEDGYFWFEGRGDDIIISSGYTIGPFEVEDALNKHEAVQECAVVAAPDEIRGHIVKAFIILRDGFKARDEEELIKELQEHVKTLTAPYKYPRSIVFIDELPKTTSGKIRRIELRASTVHTHS</sequence>
<evidence type="ECO:0000256" key="4">
    <source>
        <dbReference type="ARBA" id="ARBA00022840"/>
    </source>
</evidence>
<dbReference type="InterPro" id="IPR025110">
    <property type="entry name" value="AMP-bd_C"/>
</dbReference>
<dbReference type="FunFam" id="3.30.300.30:FF:000005">
    <property type="entry name" value="Acyl-coenzyme A synthetase ACSM5, mitochondrial"/>
    <property type="match status" value="1"/>
</dbReference>
<dbReference type="InterPro" id="IPR051087">
    <property type="entry name" value="Mitochondrial_ACSM"/>
</dbReference>
<evidence type="ECO:0000256" key="1">
    <source>
        <dbReference type="ARBA" id="ARBA00006432"/>
    </source>
</evidence>
<dbReference type="RefSeq" id="WP_274794934.1">
    <property type="nucleotide sequence ID" value="NZ_CP113527.1"/>
</dbReference>
<dbReference type="PANTHER" id="PTHR43605:SF10">
    <property type="entry name" value="ACYL-COA SYNTHETASE MEDIUM CHAIN FAMILY MEMBER 3"/>
    <property type="match status" value="1"/>
</dbReference>
<feature type="domain" description="AMP-dependent synthetase/ligase" evidence="5">
    <location>
        <begin position="23"/>
        <end position="384"/>
    </location>
</feature>
<dbReference type="GO" id="GO:0015645">
    <property type="term" value="F:fatty acid ligase activity"/>
    <property type="evidence" value="ECO:0007669"/>
    <property type="project" value="TreeGrafter"/>
</dbReference>
<dbReference type="Proteomes" id="UP001219585">
    <property type="component" value="Chromosome"/>
</dbReference>
<keyword evidence="3" id="KW-0547">Nucleotide-binding</keyword>
<dbReference type="Pfam" id="PF13193">
    <property type="entry name" value="AMP-binding_C"/>
    <property type="match status" value="1"/>
</dbReference>
<accession>A0AAJ5UV32</accession>
<proteinExistence type="inferred from homology"/>
<keyword evidence="4" id="KW-0067">ATP-binding</keyword>
<dbReference type="EMBL" id="CP113527">
    <property type="protein sequence ID" value="WDV06747.1"/>
    <property type="molecule type" value="Genomic_DNA"/>
</dbReference>
<keyword evidence="2 7" id="KW-0436">Ligase</keyword>
<dbReference type="InterPro" id="IPR000873">
    <property type="entry name" value="AMP-dep_synth/lig_dom"/>
</dbReference>
<organism evidence="7 8">
    <name type="scientific">Lysinibacillus irui</name>
    <dbReference type="NCBI Taxonomy" id="2998077"/>
    <lineage>
        <taxon>Bacteria</taxon>
        <taxon>Bacillati</taxon>
        <taxon>Bacillota</taxon>
        <taxon>Bacilli</taxon>
        <taxon>Bacillales</taxon>
        <taxon>Bacillaceae</taxon>
        <taxon>Lysinibacillus</taxon>
    </lineage>
</organism>
<feature type="domain" description="AMP-binding enzyme C-terminal" evidence="6">
    <location>
        <begin position="434"/>
        <end position="514"/>
    </location>
</feature>
<evidence type="ECO:0000259" key="5">
    <source>
        <dbReference type="Pfam" id="PF00501"/>
    </source>
</evidence>
<evidence type="ECO:0000259" key="6">
    <source>
        <dbReference type="Pfam" id="PF13193"/>
    </source>
</evidence>
<dbReference type="Pfam" id="PF00501">
    <property type="entry name" value="AMP-binding"/>
    <property type="match status" value="1"/>
</dbReference>
<dbReference type="PROSITE" id="PS00455">
    <property type="entry name" value="AMP_BINDING"/>
    <property type="match status" value="1"/>
</dbReference>
<gene>
    <name evidence="7" type="ORF">OU989_21415</name>
</gene>
<dbReference type="InterPro" id="IPR020845">
    <property type="entry name" value="AMP-binding_CS"/>
</dbReference>